<evidence type="ECO:0000313" key="1">
    <source>
        <dbReference type="EMBL" id="QJA63297.1"/>
    </source>
</evidence>
<gene>
    <name evidence="1" type="ORF">MM415B00636_0030</name>
</gene>
<dbReference type="AlphaFoldDB" id="A0A6M3J1Z6"/>
<reference evidence="1" key="1">
    <citation type="submission" date="2020-03" db="EMBL/GenBank/DDBJ databases">
        <title>The deep terrestrial virosphere.</title>
        <authorList>
            <person name="Holmfeldt K."/>
            <person name="Nilsson E."/>
            <person name="Simone D."/>
            <person name="Lopez-Fernandez M."/>
            <person name="Wu X."/>
            <person name="de Brujin I."/>
            <person name="Lundin D."/>
            <person name="Andersson A."/>
            <person name="Bertilsson S."/>
            <person name="Dopson M."/>
        </authorList>
    </citation>
    <scope>NUCLEOTIDE SEQUENCE</scope>
    <source>
        <strain evidence="1">MM415B00636</strain>
    </source>
</reference>
<sequence length="610" mass="71069">MAEFTEISKEKNGEWQHLVEYCIDLYETNGKSEYRKDKIEEIKEARKIYEQKADKATFPWPDAANYILPLETITIDNMEPRLVAGLTAKKPILQFNVEGSGEKGDFVEMVQQWFNEELEERVEIERVSRSIVHDLLLEGTVYKIPEYSIKEEMVRDFEYDNNGNVVVNQETGEAETTDKKELLYEGGRIDSIAFTDILISDDVDDWEKAEIVRKIRPTYAELMRSQGNYGYMNIGPWLLKEQTDNKLKEDAQTPSQAVVGVKVSKEVIECIECHIPYIYKDKEQPDEDQTDFTEEKIIAVISVNKQILVRLLLLRDLNFKNEHLIKRIRLFPEMGRSYGTSLHGKMKSIQAGASDTFNIILNVAYLVMMPWFIYGNKSGLKTDNVLYPGKGIPADDPKDVVFPDFKIYPHQYIPFIEMFFTLWERLGSIADPQIGRQKEKETTATEWMGLIQEGNIKHNYQAQTIREEFIALLKTLYDLYYQYMPLDKKFTYRGKETPVPRQFMNRKFKFRLTGSTELANKFVERKEAEDLYMMLGQNPNINPIKIVERLIKVRDPDANIQEYIIPQVQALVAAIQQNPELQQVVQEYLQDKKMIAEKIGEQSDRISPER</sequence>
<protein>
    <submittedName>
        <fullName evidence="1">Putative structural protein</fullName>
    </submittedName>
</protein>
<organism evidence="1">
    <name type="scientific">viral metagenome</name>
    <dbReference type="NCBI Taxonomy" id="1070528"/>
    <lineage>
        <taxon>unclassified sequences</taxon>
        <taxon>metagenomes</taxon>
        <taxon>organismal metagenomes</taxon>
    </lineage>
</organism>
<name>A0A6M3J1Z6_9ZZZZ</name>
<proteinExistence type="predicted"/>
<dbReference type="EMBL" id="MT141494">
    <property type="protein sequence ID" value="QJA63297.1"/>
    <property type="molecule type" value="Genomic_DNA"/>
</dbReference>
<accession>A0A6M3J1Z6</accession>